<proteinExistence type="predicted"/>
<protein>
    <submittedName>
        <fullName evidence="1">Uncharacterized protein</fullName>
    </submittedName>
</protein>
<organism evidence="1 2">
    <name type="scientific">Psilocybe cf. subviscida</name>
    <dbReference type="NCBI Taxonomy" id="2480587"/>
    <lineage>
        <taxon>Eukaryota</taxon>
        <taxon>Fungi</taxon>
        <taxon>Dikarya</taxon>
        <taxon>Basidiomycota</taxon>
        <taxon>Agaricomycotina</taxon>
        <taxon>Agaricomycetes</taxon>
        <taxon>Agaricomycetidae</taxon>
        <taxon>Agaricales</taxon>
        <taxon>Agaricineae</taxon>
        <taxon>Strophariaceae</taxon>
        <taxon>Psilocybe</taxon>
    </lineage>
</organism>
<gene>
    <name evidence="1" type="ORF">D9619_006970</name>
</gene>
<comment type="caution">
    <text evidence="1">The sequence shown here is derived from an EMBL/GenBank/DDBJ whole genome shotgun (WGS) entry which is preliminary data.</text>
</comment>
<dbReference type="Proteomes" id="UP000567179">
    <property type="component" value="Unassembled WGS sequence"/>
</dbReference>
<accession>A0A8H5B1Z0</accession>
<dbReference type="EMBL" id="JAACJJ010000043">
    <property type="protein sequence ID" value="KAF5315229.1"/>
    <property type="molecule type" value="Genomic_DNA"/>
</dbReference>
<keyword evidence="2" id="KW-1185">Reference proteome</keyword>
<reference evidence="1 2" key="1">
    <citation type="journal article" date="2020" name="ISME J.">
        <title>Uncovering the hidden diversity of litter-decomposition mechanisms in mushroom-forming fungi.</title>
        <authorList>
            <person name="Floudas D."/>
            <person name="Bentzer J."/>
            <person name="Ahren D."/>
            <person name="Johansson T."/>
            <person name="Persson P."/>
            <person name="Tunlid A."/>
        </authorList>
    </citation>
    <scope>NUCLEOTIDE SEQUENCE [LARGE SCALE GENOMIC DNA]</scope>
    <source>
        <strain evidence="1 2">CBS 101986</strain>
    </source>
</reference>
<evidence type="ECO:0000313" key="2">
    <source>
        <dbReference type="Proteomes" id="UP000567179"/>
    </source>
</evidence>
<dbReference type="AlphaFoldDB" id="A0A8H5B1Z0"/>
<name>A0A8H5B1Z0_9AGAR</name>
<evidence type="ECO:0000313" key="1">
    <source>
        <dbReference type="EMBL" id="KAF5315229.1"/>
    </source>
</evidence>
<sequence length="326" mass="37735">MVMATCLIPSQRAPNRRTPVLGAPVIYKDSLIASMEGRHNSQIKSPLFSVIPSEIRNAIFILALTTYDDLSAPYPTPNVHYNRPGYRCEHRIDTSLLPTCRRIYTETHDLPIRLNEHVLWFKKGRGPPGVRYCDDPMACFYAMTNEQRQAVETIHLFTELSWLEGTFPMVFEALPNLLGFRPKNLKITVRHGDWWFWGYMSPPLLFRKGWTESLSRIHGLKTLEVELESVEKDKFQLEMIEDEMRSWRIDAGNGNVFSIEDTTQIPPYSYVGPDLFGDMLYDHDRGVWGPLQAIPRTNLSKKLNYTVYTTRWKSIQSEDLGRFGSR</sequence>
<dbReference type="OrthoDB" id="288942at2759"/>